<accession>A0ABQ9W064</accession>
<reference evidence="2 3" key="1">
    <citation type="submission" date="2023-05" db="EMBL/GenBank/DDBJ databases">
        <title>B98-5 Cell Line De Novo Hybrid Assembly: An Optical Mapping Approach.</title>
        <authorList>
            <person name="Kananen K."/>
            <person name="Auerbach J.A."/>
            <person name="Kautto E."/>
            <person name="Blachly J.S."/>
        </authorList>
    </citation>
    <scope>NUCLEOTIDE SEQUENCE [LARGE SCALE GENOMIC DNA]</scope>
    <source>
        <strain evidence="2">B95-8</strain>
        <tissue evidence="2">Cell line</tissue>
    </source>
</reference>
<protein>
    <submittedName>
        <fullName evidence="2">Uncharacterized protein</fullName>
    </submittedName>
</protein>
<organism evidence="2 3">
    <name type="scientific">Saguinus oedipus</name>
    <name type="common">Cotton-top tamarin</name>
    <name type="synonym">Oedipomidas oedipus</name>
    <dbReference type="NCBI Taxonomy" id="9490"/>
    <lineage>
        <taxon>Eukaryota</taxon>
        <taxon>Metazoa</taxon>
        <taxon>Chordata</taxon>
        <taxon>Craniata</taxon>
        <taxon>Vertebrata</taxon>
        <taxon>Euteleostomi</taxon>
        <taxon>Mammalia</taxon>
        <taxon>Eutheria</taxon>
        <taxon>Euarchontoglires</taxon>
        <taxon>Primates</taxon>
        <taxon>Haplorrhini</taxon>
        <taxon>Platyrrhini</taxon>
        <taxon>Cebidae</taxon>
        <taxon>Callitrichinae</taxon>
        <taxon>Saguinus</taxon>
    </lineage>
</organism>
<feature type="region of interest" description="Disordered" evidence="1">
    <location>
        <begin position="47"/>
        <end position="78"/>
    </location>
</feature>
<proteinExistence type="predicted"/>
<evidence type="ECO:0000256" key="1">
    <source>
        <dbReference type="SAM" id="MobiDB-lite"/>
    </source>
</evidence>
<gene>
    <name evidence="2" type="ORF">P7K49_009031</name>
</gene>
<sequence length="178" mass="19422">MLIATVWLTFSQEGEERNVHSDLGQVIRPAWLQALCQGRVRTLSGRRITGCQAPKTQPGKRPGFDSHPSQSQQDLPAPWRLASRSTLDLIIPIESPPDATEVTVWREGGIPGRPHQHSWDWQAPPLIPEVAGPPGLEPGRIVYRKSDPSSASRAAGSERSLLSEKLAGVISSSVTPSW</sequence>
<evidence type="ECO:0000313" key="3">
    <source>
        <dbReference type="Proteomes" id="UP001266305"/>
    </source>
</evidence>
<evidence type="ECO:0000313" key="2">
    <source>
        <dbReference type="EMBL" id="KAK2114765.1"/>
    </source>
</evidence>
<comment type="caution">
    <text evidence="2">The sequence shown here is derived from an EMBL/GenBank/DDBJ whole genome shotgun (WGS) entry which is preliminary data.</text>
</comment>
<name>A0ABQ9W064_SAGOE</name>
<dbReference type="Proteomes" id="UP001266305">
    <property type="component" value="Unassembled WGS sequence"/>
</dbReference>
<dbReference type="EMBL" id="JASSZA010000004">
    <property type="protein sequence ID" value="KAK2114765.1"/>
    <property type="molecule type" value="Genomic_DNA"/>
</dbReference>
<keyword evidence="3" id="KW-1185">Reference proteome</keyword>